<dbReference type="Gene3D" id="2.160.20.10">
    <property type="entry name" value="Single-stranded right-handed beta-helix, Pectin lyase-like"/>
    <property type="match status" value="1"/>
</dbReference>
<dbReference type="SUPFAM" id="SSF51126">
    <property type="entry name" value="Pectin lyase-like"/>
    <property type="match status" value="1"/>
</dbReference>
<dbReference type="CDD" id="cd14251">
    <property type="entry name" value="PL-6"/>
    <property type="match status" value="1"/>
</dbReference>
<sequence length="498" mass="53877">MKIKFGLIVYMLTIPFLTITSCKKNAKLIPEEPKKEEPVKKPELCKSCKLVKSAAELAALSPIAGDTIIMATGDWANQRLIFKGNGTDQKPIVLMAEKAGEVIFKGSSSLSIDGSWLVVEGLNFKNGDLSVSKLNVIDFSAVSRNCRLTNTAIIDYNPADQSVDYRWVSLNGKNHRVDHCYIKGKAHLGPTVVIWGSNDALNHRIDHNYFGTRPELGSNGGETIRVGTSAYYLSESLNTIEENIFDKCNGETEIISNKMSKNTIRNNFFFESRGTLCLRHGNNSEVYGNYLIGNGVAESGGIRIIGEGHLVYNNYLQGIITTGQTCAIAMLDGVPDSEPSGYFQVKNVKVVSNSIINCAQGFDIGAGKGGNSRTVPPANCVIANNVLQMKTGSTYLRFTDIPQNFMYAGNQAFGTIAGADLPTGFTIVDPKLGLNELNIYIAAAGSPVYGAFTGTYSFFQSADVGANKPDNLHKDLLKATGIGPLWLTGLGNQLIIKD</sequence>
<accession>A0A1W2AS71</accession>
<keyword evidence="1" id="KW-0456">Lyase</keyword>
<gene>
    <name evidence="1" type="ORF">SAMN04488524_1615</name>
</gene>
<evidence type="ECO:0000313" key="2">
    <source>
        <dbReference type="Proteomes" id="UP000192756"/>
    </source>
</evidence>
<dbReference type="AlphaFoldDB" id="A0A1W2AS71"/>
<dbReference type="GO" id="GO:0016829">
    <property type="term" value="F:lyase activity"/>
    <property type="evidence" value="ECO:0007669"/>
    <property type="project" value="UniProtKB-KW"/>
</dbReference>
<keyword evidence="2" id="KW-1185">Reference proteome</keyword>
<dbReference type="EMBL" id="FWXT01000001">
    <property type="protein sequence ID" value="SMC63362.1"/>
    <property type="molecule type" value="Genomic_DNA"/>
</dbReference>
<reference evidence="2" key="1">
    <citation type="submission" date="2017-04" db="EMBL/GenBank/DDBJ databases">
        <authorList>
            <person name="Varghese N."/>
            <person name="Submissions S."/>
        </authorList>
    </citation>
    <scope>NUCLEOTIDE SEQUENCE [LARGE SCALE GENOMIC DNA]</scope>
    <source>
        <strain evidence="2">DSM 12126</strain>
    </source>
</reference>
<dbReference type="PROSITE" id="PS51257">
    <property type="entry name" value="PROKAR_LIPOPROTEIN"/>
    <property type="match status" value="1"/>
</dbReference>
<dbReference type="Proteomes" id="UP000192756">
    <property type="component" value="Unassembled WGS sequence"/>
</dbReference>
<dbReference type="InterPro" id="IPR039513">
    <property type="entry name" value="PL-6"/>
</dbReference>
<dbReference type="Pfam" id="PF14592">
    <property type="entry name" value="Chondroitinas_B"/>
    <property type="match status" value="1"/>
</dbReference>
<dbReference type="InterPro" id="IPR012334">
    <property type="entry name" value="Pectin_lyas_fold"/>
</dbReference>
<proteinExistence type="predicted"/>
<organism evidence="1 2">
    <name type="scientific">Pedobacter africanus</name>
    <dbReference type="NCBI Taxonomy" id="151894"/>
    <lineage>
        <taxon>Bacteria</taxon>
        <taxon>Pseudomonadati</taxon>
        <taxon>Bacteroidota</taxon>
        <taxon>Sphingobacteriia</taxon>
        <taxon>Sphingobacteriales</taxon>
        <taxon>Sphingobacteriaceae</taxon>
        <taxon>Pedobacter</taxon>
    </lineage>
</organism>
<evidence type="ECO:0000313" key="1">
    <source>
        <dbReference type="EMBL" id="SMC63362.1"/>
    </source>
</evidence>
<protein>
    <submittedName>
        <fullName evidence="1">Poly(Beta-D-mannuronate) lyase</fullName>
    </submittedName>
</protein>
<dbReference type="STRING" id="151894.SAMN04488524_1615"/>
<name>A0A1W2AS71_9SPHI</name>
<dbReference type="InterPro" id="IPR011050">
    <property type="entry name" value="Pectin_lyase_fold/virulence"/>
</dbReference>